<feature type="region of interest" description="Disordered" evidence="1">
    <location>
        <begin position="1"/>
        <end position="33"/>
    </location>
</feature>
<dbReference type="AlphaFoldDB" id="A0A6J4UEN7"/>
<feature type="non-terminal residue" evidence="2">
    <location>
        <position position="83"/>
    </location>
</feature>
<reference evidence="2" key="1">
    <citation type="submission" date="2020-02" db="EMBL/GenBank/DDBJ databases">
        <authorList>
            <person name="Meier V. D."/>
        </authorList>
    </citation>
    <scope>NUCLEOTIDE SEQUENCE</scope>
    <source>
        <strain evidence="2">AVDCRST_MAG43</strain>
    </source>
</reference>
<feature type="non-terminal residue" evidence="2">
    <location>
        <position position="1"/>
    </location>
</feature>
<sequence length="83" mass="9161">GFLRPSSRGSDGPHPLHPCGMAFEATEGSAGDGPHRIVATRCPRHRLCSRSSERIWCLLPKNPIPSDALRATRLPRFISALWM</sequence>
<proteinExistence type="predicted"/>
<dbReference type="EMBL" id="CADCWI010000043">
    <property type="protein sequence ID" value="CAA9548660.1"/>
    <property type="molecule type" value="Genomic_DNA"/>
</dbReference>
<evidence type="ECO:0000313" key="2">
    <source>
        <dbReference type="EMBL" id="CAA9548660.1"/>
    </source>
</evidence>
<accession>A0A6J4UEN7</accession>
<name>A0A6J4UEN7_9BACT</name>
<organism evidence="2">
    <name type="scientific">uncultured Thermomicrobiales bacterium</name>
    <dbReference type="NCBI Taxonomy" id="1645740"/>
    <lineage>
        <taxon>Bacteria</taxon>
        <taxon>Pseudomonadati</taxon>
        <taxon>Thermomicrobiota</taxon>
        <taxon>Thermomicrobia</taxon>
        <taxon>Thermomicrobiales</taxon>
        <taxon>environmental samples</taxon>
    </lineage>
</organism>
<protein>
    <submittedName>
        <fullName evidence="2">Uncharacterized protein</fullName>
    </submittedName>
</protein>
<gene>
    <name evidence="2" type="ORF">AVDCRST_MAG43-857</name>
</gene>
<evidence type="ECO:0000256" key="1">
    <source>
        <dbReference type="SAM" id="MobiDB-lite"/>
    </source>
</evidence>